<reference evidence="2" key="1">
    <citation type="submission" date="2023-10" db="EMBL/GenBank/DDBJ databases">
        <authorList>
            <person name="Chen Y."/>
            <person name="Shah S."/>
            <person name="Dougan E. K."/>
            <person name="Thang M."/>
            <person name="Chan C."/>
        </authorList>
    </citation>
    <scope>NUCLEOTIDE SEQUENCE [LARGE SCALE GENOMIC DNA]</scope>
</reference>
<organism evidence="2 3">
    <name type="scientific">Prorocentrum cordatum</name>
    <dbReference type="NCBI Taxonomy" id="2364126"/>
    <lineage>
        <taxon>Eukaryota</taxon>
        <taxon>Sar</taxon>
        <taxon>Alveolata</taxon>
        <taxon>Dinophyceae</taxon>
        <taxon>Prorocentrales</taxon>
        <taxon>Prorocentraceae</taxon>
        <taxon>Prorocentrum</taxon>
    </lineage>
</organism>
<proteinExistence type="predicted"/>
<evidence type="ECO:0000256" key="1">
    <source>
        <dbReference type="SAM" id="MobiDB-lite"/>
    </source>
</evidence>
<protein>
    <submittedName>
        <fullName evidence="2">Uncharacterized protein</fullName>
    </submittedName>
</protein>
<evidence type="ECO:0000313" key="3">
    <source>
        <dbReference type="Proteomes" id="UP001189429"/>
    </source>
</evidence>
<evidence type="ECO:0000313" key="2">
    <source>
        <dbReference type="EMBL" id="CAK0856183.1"/>
    </source>
</evidence>
<name>A0ABN9UA43_9DINO</name>
<comment type="caution">
    <text evidence="2">The sequence shown here is derived from an EMBL/GenBank/DDBJ whole genome shotgun (WGS) entry which is preliminary data.</text>
</comment>
<keyword evidence="3" id="KW-1185">Reference proteome</keyword>
<feature type="region of interest" description="Disordered" evidence="1">
    <location>
        <begin position="96"/>
        <end position="144"/>
    </location>
</feature>
<feature type="compositionally biased region" description="Low complexity" evidence="1">
    <location>
        <begin position="99"/>
        <end position="114"/>
    </location>
</feature>
<dbReference type="Proteomes" id="UP001189429">
    <property type="component" value="Unassembled WGS sequence"/>
</dbReference>
<accession>A0ABN9UA43</accession>
<sequence>MPPDAGDLGHVVGVWSDENRSVYVVELDPGGASCSVQTTRKSGEQRFTKALIAAHGRVSWGQSYVLDGDRTASTGRPRWLHLKGGKKLRVVAVRRRRGALPQSGLPARSSPAAAGRGGGTTPGLHRPDRRSSPACGRPPVYSEVRPVPLQEECSKLVANCRGRSVDDS</sequence>
<gene>
    <name evidence="2" type="ORF">PCOR1329_LOCUS46639</name>
</gene>
<dbReference type="EMBL" id="CAUYUJ010015613">
    <property type="protein sequence ID" value="CAK0856183.1"/>
    <property type="molecule type" value="Genomic_DNA"/>
</dbReference>